<gene>
    <name evidence="1" type="ORF">JCM19241_4226</name>
</gene>
<name>A0A0B8QQM7_9VIBR</name>
<reference evidence="1 2" key="1">
    <citation type="submission" date="2015-01" db="EMBL/GenBank/DDBJ databases">
        <title>Vibrio sp. C94 JCM 19241 whole genome shotgun sequence.</title>
        <authorList>
            <person name="Sawabe T."/>
            <person name="Meirelles P."/>
            <person name="Feng G."/>
            <person name="Sayaka M."/>
            <person name="Hattori M."/>
            <person name="Ohkuma M."/>
        </authorList>
    </citation>
    <scope>NUCLEOTIDE SEQUENCE [LARGE SCALE GENOMIC DNA]</scope>
    <source>
        <strain evidence="2">JCM 19241</strain>
    </source>
</reference>
<dbReference type="Proteomes" id="UP000031666">
    <property type="component" value="Unassembled WGS sequence"/>
</dbReference>
<evidence type="ECO:0000313" key="2">
    <source>
        <dbReference type="Proteomes" id="UP000031666"/>
    </source>
</evidence>
<keyword evidence="1" id="KW-0560">Oxidoreductase</keyword>
<dbReference type="AlphaFoldDB" id="A0A0B8QQM7"/>
<comment type="caution">
    <text evidence="1">The sequence shown here is derived from an EMBL/GenBank/DDBJ whole genome shotgun (WGS) entry which is preliminary data.</text>
</comment>
<organism evidence="1 2">
    <name type="scientific">Vibrio ishigakensis</name>
    <dbReference type="NCBI Taxonomy" id="1481914"/>
    <lineage>
        <taxon>Bacteria</taxon>
        <taxon>Pseudomonadati</taxon>
        <taxon>Pseudomonadota</taxon>
        <taxon>Gammaproteobacteria</taxon>
        <taxon>Vibrionales</taxon>
        <taxon>Vibrionaceae</taxon>
        <taxon>Vibrio</taxon>
    </lineage>
</organism>
<accession>A0A0B8QQM7</accession>
<dbReference type="EMBL" id="BBSC01000006">
    <property type="protein sequence ID" value="GAM76689.1"/>
    <property type="molecule type" value="Genomic_DNA"/>
</dbReference>
<sequence length="65" mass="7466">MAGTFGHEADKYQWSKDVYALSWKPRLQDLPKERCLVTGYSCRSQVKRFEGEAVKHPLQALLAII</sequence>
<dbReference type="STRING" id="1481914.JCM19241_4226"/>
<evidence type="ECO:0000313" key="1">
    <source>
        <dbReference type="EMBL" id="GAM76689.1"/>
    </source>
</evidence>
<proteinExistence type="predicted"/>
<reference evidence="1 2" key="2">
    <citation type="submission" date="2015-01" db="EMBL/GenBank/DDBJ databases">
        <authorList>
            <consortium name="NBRP consortium"/>
            <person name="Sawabe T."/>
            <person name="Meirelles P."/>
            <person name="Feng G."/>
            <person name="Sayaka M."/>
            <person name="Hattori M."/>
            <person name="Ohkuma M."/>
        </authorList>
    </citation>
    <scope>NUCLEOTIDE SEQUENCE [LARGE SCALE GENOMIC DNA]</scope>
    <source>
        <strain evidence="2">JCM 19241</strain>
    </source>
</reference>
<dbReference type="GO" id="GO:0019154">
    <property type="term" value="F:glycolate dehydrogenase activity"/>
    <property type="evidence" value="ECO:0007669"/>
    <property type="project" value="UniProtKB-EC"/>
</dbReference>
<protein>
    <submittedName>
        <fullName evidence="1">Glycolate dehydrogenase</fullName>
        <ecNumber evidence="1">1.1.99.14</ecNumber>
    </submittedName>
</protein>
<dbReference type="EC" id="1.1.99.14" evidence="1"/>